<dbReference type="AlphaFoldDB" id="A0A2S6H8S5"/>
<comment type="caution">
    <text evidence="1">The sequence shown here is derived from an EMBL/GenBank/DDBJ whole genome shotgun (WGS) entry which is preliminary data.</text>
</comment>
<gene>
    <name evidence="1" type="ORF">B0F87_1133</name>
</gene>
<dbReference type="EMBL" id="PTIZ01000013">
    <property type="protein sequence ID" value="PPK73892.1"/>
    <property type="molecule type" value="Genomic_DNA"/>
</dbReference>
<organism evidence="1 2">
    <name type="scientific">Methylobacter tundripaludum</name>
    <dbReference type="NCBI Taxonomy" id="173365"/>
    <lineage>
        <taxon>Bacteria</taxon>
        <taxon>Pseudomonadati</taxon>
        <taxon>Pseudomonadota</taxon>
        <taxon>Gammaproteobacteria</taxon>
        <taxon>Methylococcales</taxon>
        <taxon>Methylococcaceae</taxon>
        <taxon>Methylobacter</taxon>
    </lineage>
</organism>
<accession>A0A2S6H8S5</accession>
<evidence type="ECO:0000313" key="1">
    <source>
        <dbReference type="EMBL" id="PPK73892.1"/>
    </source>
</evidence>
<dbReference type="Proteomes" id="UP000240010">
    <property type="component" value="Unassembled WGS sequence"/>
</dbReference>
<proteinExistence type="predicted"/>
<sequence length="39" mass="4615">MSENDPNRLLVQILKCQLRGLFRSLEMGFLELSWSIYLT</sequence>
<protein>
    <submittedName>
        <fullName evidence="1">Uncharacterized protein</fullName>
    </submittedName>
</protein>
<name>A0A2S6H8S5_9GAMM</name>
<reference evidence="1 2" key="1">
    <citation type="submission" date="2018-02" db="EMBL/GenBank/DDBJ databases">
        <title>Subsurface microbial communities from deep shales in Ohio and West Virginia, USA.</title>
        <authorList>
            <person name="Wrighton K."/>
        </authorList>
    </citation>
    <scope>NUCLEOTIDE SEQUENCE [LARGE SCALE GENOMIC DNA]</scope>
    <source>
        <strain evidence="1 2">OWC-DMM</strain>
    </source>
</reference>
<evidence type="ECO:0000313" key="2">
    <source>
        <dbReference type="Proteomes" id="UP000240010"/>
    </source>
</evidence>